<feature type="compositionally biased region" description="Basic and acidic residues" evidence="1">
    <location>
        <begin position="53"/>
        <end position="78"/>
    </location>
</feature>
<name>A0A834ISE7_RHYFE</name>
<evidence type="ECO:0000256" key="1">
    <source>
        <dbReference type="SAM" id="MobiDB-lite"/>
    </source>
</evidence>
<dbReference type="Proteomes" id="UP000625711">
    <property type="component" value="Unassembled WGS sequence"/>
</dbReference>
<comment type="caution">
    <text evidence="2">The sequence shown here is derived from an EMBL/GenBank/DDBJ whole genome shotgun (WGS) entry which is preliminary data.</text>
</comment>
<organism evidence="2 3">
    <name type="scientific">Rhynchophorus ferrugineus</name>
    <name type="common">Red palm weevil</name>
    <name type="synonym">Curculio ferrugineus</name>
    <dbReference type="NCBI Taxonomy" id="354439"/>
    <lineage>
        <taxon>Eukaryota</taxon>
        <taxon>Metazoa</taxon>
        <taxon>Ecdysozoa</taxon>
        <taxon>Arthropoda</taxon>
        <taxon>Hexapoda</taxon>
        <taxon>Insecta</taxon>
        <taxon>Pterygota</taxon>
        <taxon>Neoptera</taxon>
        <taxon>Endopterygota</taxon>
        <taxon>Coleoptera</taxon>
        <taxon>Polyphaga</taxon>
        <taxon>Cucujiformia</taxon>
        <taxon>Curculionidae</taxon>
        <taxon>Dryophthorinae</taxon>
        <taxon>Rhynchophorus</taxon>
    </lineage>
</organism>
<reference evidence="2" key="1">
    <citation type="submission" date="2020-08" db="EMBL/GenBank/DDBJ databases">
        <title>Genome sequencing and assembly of the red palm weevil Rhynchophorus ferrugineus.</title>
        <authorList>
            <person name="Dias G.B."/>
            <person name="Bergman C.M."/>
            <person name="Manee M."/>
        </authorList>
    </citation>
    <scope>NUCLEOTIDE SEQUENCE</scope>
    <source>
        <strain evidence="2">AA-2017</strain>
        <tissue evidence="2">Whole larva</tissue>
    </source>
</reference>
<dbReference type="AlphaFoldDB" id="A0A834ISE7"/>
<proteinExistence type="predicted"/>
<dbReference type="EMBL" id="JAACXV010000054">
    <property type="protein sequence ID" value="KAF7285440.1"/>
    <property type="molecule type" value="Genomic_DNA"/>
</dbReference>
<sequence>MRGAVGGGDTAAAARVSATLIESSAAAETLCTGLRGRLSGTWAPTGKRSALGKQREHAGGGGGWRRETVGRADGREPGEMTGGLRVLPKKSVLGAFYYAIPP</sequence>
<keyword evidence="3" id="KW-1185">Reference proteome</keyword>
<feature type="region of interest" description="Disordered" evidence="1">
    <location>
        <begin position="42"/>
        <end position="83"/>
    </location>
</feature>
<evidence type="ECO:0000313" key="2">
    <source>
        <dbReference type="EMBL" id="KAF7285440.1"/>
    </source>
</evidence>
<accession>A0A834ISE7</accession>
<evidence type="ECO:0000313" key="3">
    <source>
        <dbReference type="Proteomes" id="UP000625711"/>
    </source>
</evidence>
<protein>
    <submittedName>
        <fullName evidence="2">Uncharacterized protein</fullName>
    </submittedName>
</protein>
<gene>
    <name evidence="2" type="ORF">GWI33_010613</name>
</gene>